<gene>
    <name evidence="3" type="ORF">UTRI_10538_B</name>
</gene>
<feature type="compositionally biased region" description="Low complexity" evidence="1">
    <location>
        <begin position="204"/>
        <end position="213"/>
    </location>
</feature>
<proteinExistence type="predicted"/>
<sequence>MLTLLAKVLFMASLLGQHCVLAAPMDPHWPGGSWPNPYGGWQQPDQPASHSYEQPNTWAERFGIDAGLQSQPGYQHPATLYPSNQYPVNEHFTDYQNQAPYQYHQEEPSGHDWNVAHTAGPSYPSQHYPASQYVPTSQPSAPQELAPSPGPPDEQAFLNSLLEGLAQSQASHSSASGGPPFSPLPQEQNAFVDSLFDNFSPFQASSASHVPSRSPRPHPEQASVDSVLAGLPQSGHVAEEVEHDRFAPVPSGQATSELASSLALSAEKDLELMKRSFLSRERKDWPEPQALSKLRYLDRFGSVIGAHFTVRSDKDQNARDLINRNFFNGHLQWFDTELVPFFGDLARRSPFRHYSRELYIGP</sequence>
<dbReference type="EMBL" id="OOIN01000016">
    <property type="protein sequence ID" value="SPO27079.1"/>
    <property type="molecule type" value="Genomic_DNA"/>
</dbReference>
<feature type="signal peptide" evidence="2">
    <location>
        <begin position="1"/>
        <end position="22"/>
    </location>
</feature>
<organism evidence="3 4">
    <name type="scientific">Ustilago trichophora</name>
    <dbReference type="NCBI Taxonomy" id="86804"/>
    <lineage>
        <taxon>Eukaryota</taxon>
        <taxon>Fungi</taxon>
        <taxon>Dikarya</taxon>
        <taxon>Basidiomycota</taxon>
        <taxon>Ustilaginomycotina</taxon>
        <taxon>Ustilaginomycetes</taxon>
        <taxon>Ustilaginales</taxon>
        <taxon>Ustilaginaceae</taxon>
        <taxon>Ustilago</taxon>
    </lineage>
</organism>
<evidence type="ECO:0000256" key="1">
    <source>
        <dbReference type="SAM" id="MobiDB-lite"/>
    </source>
</evidence>
<evidence type="ECO:0000313" key="3">
    <source>
        <dbReference type="EMBL" id="SPO27079.1"/>
    </source>
</evidence>
<evidence type="ECO:0000256" key="2">
    <source>
        <dbReference type="SAM" id="SignalP"/>
    </source>
</evidence>
<keyword evidence="4" id="KW-1185">Reference proteome</keyword>
<reference evidence="3 4" key="1">
    <citation type="submission" date="2018-03" db="EMBL/GenBank/DDBJ databases">
        <authorList>
            <person name="Guldener U."/>
        </authorList>
    </citation>
    <scope>NUCLEOTIDE SEQUENCE [LARGE SCALE GENOMIC DNA]</scope>
    <source>
        <strain evidence="3 4">NBRC100155</strain>
    </source>
</reference>
<feature type="chain" id="PRO_5023057051" evidence="2">
    <location>
        <begin position="23"/>
        <end position="362"/>
    </location>
</feature>
<accession>A0A5C3ED33</accession>
<feature type="compositionally biased region" description="Low complexity" evidence="1">
    <location>
        <begin position="164"/>
        <end position="179"/>
    </location>
</feature>
<feature type="compositionally biased region" description="Polar residues" evidence="1">
    <location>
        <begin position="123"/>
        <end position="141"/>
    </location>
</feature>
<name>A0A5C3ED33_9BASI</name>
<dbReference type="Proteomes" id="UP000324022">
    <property type="component" value="Unassembled WGS sequence"/>
</dbReference>
<feature type="region of interest" description="Disordered" evidence="1">
    <location>
        <begin position="203"/>
        <end position="224"/>
    </location>
</feature>
<keyword evidence="2" id="KW-0732">Signal</keyword>
<feature type="region of interest" description="Disordered" evidence="1">
    <location>
        <begin position="105"/>
        <end position="187"/>
    </location>
</feature>
<evidence type="ECO:0000313" key="4">
    <source>
        <dbReference type="Proteomes" id="UP000324022"/>
    </source>
</evidence>
<protein>
    <submittedName>
        <fullName evidence="3">Uncharacterized protein</fullName>
    </submittedName>
</protein>
<dbReference type="AlphaFoldDB" id="A0A5C3ED33"/>